<evidence type="ECO:0000313" key="2">
    <source>
        <dbReference type="EMBL" id="ANO52753.1"/>
    </source>
</evidence>
<dbReference type="RefSeq" id="WP_068618385.1">
    <property type="nucleotide sequence ID" value="NZ_CP016268.1"/>
</dbReference>
<gene>
    <name evidence="2" type="ORF">BA177_17550</name>
</gene>
<evidence type="ECO:0000313" key="3">
    <source>
        <dbReference type="Proteomes" id="UP000092695"/>
    </source>
</evidence>
<dbReference type="AlphaFoldDB" id="A0A193LJZ4"/>
<feature type="domain" description="DUF58" evidence="1">
    <location>
        <begin position="54"/>
        <end position="262"/>
    </location>
</feature>
<dbReference type="KEGG" id="woc:BA177_17550"/>
<sequence length="305" mass="34578">MNGTISRDGKPLPAAPTALIRRLEWRARHAVNTSLSGNYRSAFKGRGMEFDQVVKYQWGDDLRDIDWKVTARLGEPYRKKFVEERDLSVVLIFEDSPALQFGSAGRTRRDTLLEAAALLMMLSSVNRDRVMLLYGSPEGYWIQRALPGRRGILRLVAQLLGQEPPPLDGPAVCTLPWTLVRKAAARGSVLLWLGPFAQSPMPEPWQELQQRYQTVGVRADDPWDTELPAAGRLSAYDPLAGRLVSINTSSASERAAHARWRERRDAHFTRLFPRSDERLTICGTDDPLQELITYFRRHGHRGVYT</sequence>
<dbReference type="STRING" id="1548547.BA177_17550"/>
<dbReference type="PANTHER" id="PTHR33608">
    <property type="entry name" value="BLL2464 PROTEIN"/>
    <property type="match status" value="1"/>
</dbReference>
<reference evidence="2 3" key="1">
    <citation type="submission" date="2016-06" db="EMBL/GenBank/DDBJ databases">
        <title>Complete genome sequence of a deep-branching marine Gamma Proteobacterium Woeseia oceani type strain XK5.</title>
        <authorList>
            <person name="Mu D."/>
            <person name="Du Z."/>
        </authorList>
    </citation>
    <scope>NUCLEOTIDE SEQUENCE [LARGE SCALE GENOMIC DNA]</scope>
    <source>
        <strain evidence="2 3">XK5</strain>
    </source>
</reference>
<name>A0A193LJZ4_9GAMM</name>
<accession>A0A193LJZ4</accession>
<proteinExistence type="predicted"/>
<dbReference type="PANTHER" id="PTHR33608:SF6">
    <property type="entry name" value="BLL2464 PROTEIN"/>
    <property type="match status" value="1"/>
</dbReference>
<organism evidence="2 3">
    <name type="scientific">Woeseia oceani</name>
    <dbReference type="NCBI Taxonomy" id="1548547"/>
    <lineage>
        <taxon>Bacteria</taxon>
        <taxon>Pseudomonadati</taxon>
        <taxon>Pseudomonadota</taxon>
        <taxon>Gammaproteobacteria</taxon>
        <taxon>Woeseiales</taxon>
        <taxon>Woeseiaceae</taxon>
        <taxon>Woeseia</taxon>
    </lineage>
</organism>
<keyword evidence="3" id="KW-1185">Reference proteome</keyword>
<dbReference type="InterPro" id="IPR002881">
    <property type="entry name" value="DUF58"/>
</dbReference>
<dbReference type="OrthoDB" id="9776116at2"/>
<evidence type="ECO:0000259" key="1">
    <source>
        <dbReference type="Pfam" id="PF01882"/>
    </source>
</evidence>
<dbReference type="Proteomes" id="UP000092695">
    <property type="component" value="Chromosome"/>
</dbReference>
<dbReference type="EMBL" id="CP016268">
    <property type="protein sequence ID" value="ANO52753.1"/>
    <property type="molecule type" value="Genomic_DNA"/>
</dbReference>
<dbReference type="Pfam" id="PF01882">
    <property type="entry name" value="DUF58"/>
    <property type="match status" value="1"/>
</dbReference>
<protein>
    <recommendedName>
        <fullName evidence="1">DUF58 domain-containing protein</fullName>
    </recommendedName>
</protein>